<dbReference type="GO" id="GO:0000122">
    <property type="term" value="P:negative regulation of transcription by RNA polymerase II"/>
    <property type="evidence" value="ECO:0007669"/>
    <property type="project" value="TreeGrafter"/>
</dbReference>
<gene>
    <name evidence="6" type="ORF">OLC1_LOCUS14528</name>
</gene>
<accession>A0AAV1DGH3</accession>
<dbReference type="GO" id="GO:0003714">
    <property type="term" value="F:transcription corepressor activity"/>
    <property type="evidence" value="ECO:0007669"/>
    <property type="project" value="InterPro"/>
</dbReference>
<keyword evidence="3" id="KW-0677">Repeat</keyword>
<protein>
    <submittedName>
        <fullName evidence="6">OLC1v1004970C2</fullName>
    </submittedName>
</protein>
<reference evidence="6" key="1">
    <citation type="submission" date="2023-03" db="EMBL/GenBank/DDBJ databases">
        <authorList>
            <person name="Julca I."/>
        </authorList>
    </citation>
    <scope>NUCLEOTIDE SEQUENCE</scope>
</reference>
<evidence type="ECO:0000256" key="3">
    <source>
        <dbReference type="ARBA" id="ARBA00022737"/>
    </source>
</evidence>
<dbReference type="InterPro" id="IPR039774">
    <property type="entry name" value="Sin3-like"/>
</dbReference>
<keyword evidence="7" id="KW-1185">Reference proteome</keyword>
<dbReference type="AlphaFoldDB" id="A0AAV1DGH3"/>
<sequence>MSPFHHYINCVLHLSCSYTYITFTQKPLSAISSRFYRRAIVLCINMDRLRKDVDNVNSSTQPVVESARKKSVIVYDPTDIVNYMGELRDTYLNQREKYDGFLALMKEHNDKRVDNPDFIAGLKELFLGHHNLVLGFNKFLSRGNAITLYEKETAPDKRKTEFEEALFFVEKVKKIFKSNTHVYNCFLDHLDAYKHGAKSIHEAYREIASLFKDHPDLLFEFNKYLTNS</sequence>
<dbReference type="PANTHER" id="PTHR12346:SF0">
    <property type="entry name" value="SIN3A, ISOFORM G"/>
    <property type="match status" value="1"/>
</dbReference>
<organism evidence="6 7">
    <name type="scientific">Oldenlandia corymbosa var. corymbosa</name>
    <dbReference type="NCBI Taxonomy" id="529605"/>
    <lineage>
        <taxon>Eukaryota</taxon>
        <taxon>Viridiplantae</taxon>
        <taxon>Streptophyta</taxon>
        <taxon>Embryophyta</taxon>
        <taxon>Tracheophyta</taxon>
        <taxon>Spermatophyta</taxon>
        <taxon>Magnoliopsida</taxon>
        <taxon>eudicotyledons</taxon>
        <taxon>Gunneridae</taxon>
        <taxon>Pentapetalae</taxon>
        <taxon>asterids</taxon>
        <taxon>lamiids</taxon>
        <taxon>Gentianales</taxon>
        <taxon>Rubiaceae</taxon>
        <taxon>Rubioideae</taxon>
        <taxon>Spermacoceae</taxon>
        <taxon>Hedyotis-Oldenlandia complex</taxon>
        <taxon>Oldenlandia</taxon>
    </lineage>
</organism>
<dbReference type="PANTHER" id="PTHR12346">
    <property type="entry name" value="SIN3B-RELATED"/>
    <property type="match status" value="1"/>
</dbReference>
<dbReference type="GO" id="GO:0000118">
    <property type="term" value="C:histone deacetylase complex"/>
    <property type="evidence" value="ECO:0007669"/>
    <property type="project" value="TreeGrafter"/>
</dbReference>
<evidence type="ECO:0000313" key="7">
    <source>
        <dbReference type="Proteomes" id="UP001161247"/>
    </source>
</evidence>
<dbReference type="Gene3D" id="1.20.1160.11">
    <property type="entry name" value="Paired amphipathic helix"/>
    <property type="match status" value="2"/>
</dbReference>
<dbReference type="EMBL" id="OX459122">
    <property type="protein sequence ID" value="CAI9105932.1"/>
    <property type="molecule type" value="Genomic_DNA"/>
</dbReference>
<evidence type="ECO:0000256" key="2">
    <source>
        <dbReference type="ARBA" id="ARBA00022491"/>
    </source>
</evidence>
<evidence type="ECO:0000256" key="1">
    <source>
        <dbReference type="ARBA" id="ARBA00004123"/>
    </source>
</evidence>
<comment type="subcellular location">
    <subcellularLocation>
        <location evidence="1 5">Nucleus</location>
    </subcellularLocation>
</comment>
<proteinExistence type="predicted"/>
<dbReference type="FunFam" id="1.20.1160.11:FF:000003">
    <property type="entry name" value="Paired amphipathic helix SIN3-like protein"/>
    <property type="match status" value="1"/>
</dbReference>
<keyword evidence="4 5" id="KW-0539">Nucleus</keyword>
<dbReference type="InterPro" id="IPR003822">
    <property type="entry name" value="PAH"/>
</dbReference>
<name>A0AAV1DGH3_OLDCO</name>
<evidence type="ECO:0000256" key="4">
    <source>
        <dbReference type="ARBA" id="ARBA00023242"/>
    </source>
</evidence>
<dbReference type="Proteomes" id="UP001161247">
    <property type="component" value="Chromosome 5"/>
</dbReference>
<dbReference type="PROSITE" id="PS51477">
    <property type="entry name" value="PAH"/>
    <property type="match status" value="2"/>
</dbReference>
<evidence type="ECO:0000256" key="5">
    <source>
        <dbReference type="PROSITE-ProRule" id="PRU00810"/>
    </source>
</evidence>
<dbReference type="SUPFAM" id="SSF47762">
    <property type="entry name" value="PAH2 domain"/>
    <property type="match status" value="2"/>
</dbReference>
<dbReference type="GO" id="GO:0000785">
    <property type="term" value="C:chromatin"/>
    <property type="evidence" value="ECO:0007669"/>
    <property type="project" value="TreeGrafter"/>
</dbReference>
<dbReference type="InterPro" id="IPR036600">
    <property type="entry name" value="PAH_sf"/>
</dbReference>
<dbReference type="Pfam" id="PF02671">
    <property type="entry name" value="PAH"/>
    <property type="match status" value="2"/>
</dbReference>
<keyword evidence="2" id="KW-0678">Repressor</keyword>
<evidence type="ECO:0000313" key="6">
    <source>
        <dbReference type="EMBL" id="CAI9105932.1"/>
    </source>
</evidence>